<dbReference type="EMBL" id="JACIDA010000002">
    <property type="protein sequence ID" value="MBB3872684.1"/>
    <property type="molecule type" value="Genomic_DNA"/>
</dbReference>
<dbReference type="SUPFAM" id="SSF55469">
    <property type="entry name" value="FMN-dependent nitroreductase-like"/>
    <property type="match status" value="2"/>
</dbReference>
<accession>A0A7W6A3M6</accession>
<dbReference type="RefSeq" id="WP_183196983.1">
    <property type="nucleotide sequence ID" value="NZ_JACIDA010000002.1"/>
</dbReference>
<dbReference type="PANTHER" id="PTHR23026:SF123">
    <property type="entry name" value="NAD(P)H NITROREDUCTASE RV3131-RELATED"/>
    <property type="match status" value="1"/>
</dbReference>
<dbReference type="Proteomes" id="UP000532936">
    <property type="component" value="Unassembled WGS sequence"/>
</dbReference>
<dbReference type="Gene3D" id="3.40.109.10">
    <property type="entry name" value="NADH Oxidase"/>
    <property type="match status" value="1"/>
</dbReference>
<proteinExistence type="predicted"/>
<evidence type="ECO:0000313" key="2">
    <source>
        <dbReference type="EMBL" id="MBB3872684.1"/>
    </source>
</evidence>
<dbReference type="Pfam" id="PF00881">
    <property type="entry name" value="Nitroreductase"/>
    <property type="match status" value="1"/>
</dbReference>
<dbReference type="PANTHER" id="PTHR23026">
    <property type="entry name" value="NADPH NITROREDUCTASE"/>
    <property type="match status" value="1"/>
</dbReference>
<dbReference type="AlphaFoldDB" id="A0A7W6A3M6"/>
<protein>
    <submittedName>
        <fullName evidence="2">Nitroreductase</fullName>
    </submittedName>
</protein>
<sequence length="363" mass="38639">MNRRRILIGAGATLALGAAGGVAWRTSTGSGGDYDRLTARFRAPLTDAPPVTELVRYAALAASGHNTQPWRFRLSDGAVDILPDLTRRTPAVDPDDHHLFVSLGCAAENLRIAAAATGRPGELALGADGRSLRYSFTSGAAQPDSLFAAIPARRSSRTIYDGHPIPPSALARLRQATTAPGVAFHFLTDRPSLDRVRELVVAGNTAQMADPAFMAELKHWLRFNPRAALRQGDGLFSASSGSPVLPDSLGLLAFDRFFTVASENTRYEAQIASSAAVAVFVAERSDPAHWIAVGRACQRLMLAATSLGLRHAFVNQPVEVAALRPELAALVGEGDKRPNLVLRLGYGPTLPLSARRSVEAVIV</sequence>
<name>A0A7W6A3M6_9CAUL</name>
<dbReference type="InterPro" id="IPR000415">
    <property type="entry name" value="Nitroreductase-like"/>
</dbReference>
<gene>
    <name evidence="2" type="ORF">GGR11_002237</name>
</gene>
<dbReference type="NCBIfam" id="NF047509">
    <property type="entry name" value="Rv3131_FMN_oxido"/>
    <property type="match status" value="1"/>
</dbReference>
<dbReference type="InterPro" id="IPR029479">
    <property type="entry name" value="Nitroreductase"/>
</dbReference>
<evidence type="ECO:0000313" key="3">
    <source>
        <dbReference type="Proteomes" id="UP000532936"/>
    </source>
</evidence>
<reference evidence="2 3" key="1">
    <citation type="submission" date="2020-08" db="EMBL/GenBank/DDBJ databases">
        <title>Genomic Encyclopedia of Type Strains, Phase IV (KMG-IV): sequencing the most valuable type-strain genomes for metagenomic binning, comparative biology and taxonomic classification.</title>
        <authorList>
            <person name="Goeker M."/>
        </authorList>
    </citation>
    <scope>NUCLEOTIDE SEQUENCE [LARGE SCALE GENOMIC DNA]</scope>
    <source>
        <strain evidence="2 3">DSM 14878</strain>
    </source>
</reference>
<organism evidence="2 3">
    <name type="scientific">Brevundimonas mediterranea</name>
    <dbReference type="NCBI Taxonomy" id="74329"/>
    <lineage>
        <taxon>Bacteria</taxon>
        <taxon>Pseudomonadati</taxon>
        <taxon>Pseudomonadota</taxon>
        <taxon>Alphaproteobacteria</taxon>
        <taxon>Caulobacterales</taxon>
        <taxon>Caulobacteraceae</taxon>
        <taxon>Brevundimonas</taxon>
    </lineage>
</organism>
<feature type="domain" description="Nitroreductase" evidence="1">
    <location>
        <begin position="152"/>
        <end position="345"/>
    </location>
</feature>
<comment type="caution">
    <text evidence="2">The sequence shown here is derived from an EMBL/GenBank/DDBJ whole genome shotgun (WGS) entry which is preliminary data.</text>
</comment>
<dbReference type="GO" id="GO:0016491">
    <property type="term" value="F:oxidoreductase activity"/>
    <property type="evidence" value="ECO:0007669"/>
    <property type="project" value="InterPro"/>
</dbReference>
<evidence type="ECO:0000259" key="1">
    <source>
        <dbReference type="Pfam" id="PF00881"/>
    </source>
</evidence>
<dbReference type="InterPro" id="IPR050627">
    <property type="entry name" value="Nitroreductase/BluB"/>
</dbReference>